<evidence type="ECO:0000256" key="1">
    <source>
        <dbReference type="ARBA" id="ARBA00006756"/>
    </source>
</evidence>
<sequence length="580" mass="67207">MLEMPSEIVPKVLDSNCKQYQSEDDRENTELERQLERLRKNLFSLDSNSPHSAFECLQITTKIQQITKLLASPEKSAFGGGILHEALLRIEQEFVNLLVHYKQSHVVPEITSFRSSEGNFEDLSINSFGDDLIEARNSQIEIGNLSAEQSVVDLVNPLVLPTLKSIAELMFVSTYEEELIEAYVNARMEEVDEILLKLQFEKFSIDEVLNMDWTKLNSLIRRWNWALKIFVRVYLTSERRLIELIFGNISKGLASSCFFEISKVPMLHLMSFPDAVAIGKPKTEKLFRVLDMHETLVEMLGDVKNLYQEQTDGSIMGEYREVLLRSGEFANGILMEFRSAIQLNLSKTVPANGAVHPITRYVMNYIQTLSAYSSTLESLLGGRNGKEEYYASVAQMLESNLESRSQFYTDEALQNLFMMNNICYMVQKVKDSDLRSIMGDDWIRLHNKRFQTYAMNYERASWGPVLSFLRDEGIYHPRSSFPSTSVLKERFKGFNSGFEEAYRIQTGWLVPNSQLRDDLRISVSLKVLQAYRSFLGRYDQFFDGVRHRERYIKYRPDDLESFLLNLFEGTQRSLNYAYRR</sequence>
<dbReference type="Proteomes" id="UP001210211">
    <property type="component" value="Unassembled WGS sequence"/>
</dbReference>
<dbReference type="EMBL" id="JAMRDG010000001">
    <property type="protein sequence ID" value="KAJ3698768.1"/>
    <property type="molecule type" value="Genomic_DNA"/>
</dbReference>
<evidence type="ECO:0000256" key="4">
    <source>
        <dbReference type="SAM" id="Coils"/>
    </source>
</evidence>
<dbReference type="AlphaFoldDB" id="A0AAD5ZJ54"/>
<dbReference type="GO" id="GO:0000145">
    <property type="term" value="C:exocyst"/>
    <property type="evidence" value="ECO:0007669"/>
    <property type="project" value="InterPro"/>
</dbReference>
<dbReference type="SUPFAM" id="SSF74788">
    <property type="entry name" value="Cullin repeat-like"/>
    <property type="match status" value="1"/>
</dbReference>
<evidence type="ECO:0000313" key="6">
    <source>
        <dbReference type="EMBL" id="KAJ3698768.1"/>
    </source>
</evidence>
<dbReference type="Pfam" id="PF03081">
    <property type="entry name" value="Exo70_C"/>
    <property type="match status" value="1"/>
</dbReference>
<dbReference type="GO" id="GO:0006887">
    <property type="term" value="P:exocytosis"/>
    <property type="evidence" value="ECO:0007669"/>
    <property type="project" value="UniProtKB-KW"/>
</dbReference>
<comment type="similarity">
    <text evidence="1 3">Belongs to the EXO70 family.</text>
</comment>
<dbReference type="PANTHER" id="PTHR12542">
    <property type="entry name" value="EXOCYST COMPLEX PROTEIN EXO70"/>
    <property type="match status" value="1"/>
</dbReference>
<gene>
    <name evidence="6" type="ORF">LUZ61_002473</name>
</gene>
<proteinExistence type="inferred from homology"/>
<keyword evidence="3" id="KW-0653">Protein transport</keyword>
<keyword evidence="7" id="KW-1185">Reference proteome</keyword>
<feature type="coiled-coil region" evidence="4">
    <location>
        <begin position="21"/>
        <end position="48"/>
    </location>
</feature>
<organism evidence="6 7">
    <name type="scientific">Rhynchospora tenuis</name>
    <dbReference type="NCBI Taxonomy" id="198213"/>
    <lineage>
        <taxon>Eukaryota</taxon>
        <taxon>Viridiplantae</taxon>
        <taxon>Streptophyta</taxon>
        <taxon>Embryophyta</taxon>
        <taxon>Tracheophyta</taxon>
        <taxon>Spermatophyta</taxon>
        <taxon>Magnoliopsida</taxon>
        <taxon>Liliopsida</taxon>
        <taxon>Poales</taxon>
        <taxon>Cyperaceae</taxon>
        <taxon>Cyperoideae</taxon>
        <taxon>Rhynchosporeae</taxon>
        <taxon>Rhynchospora</taxon>
    </lineage>
</organism>
<dbReference type="InterPro" id="IPR046364">
    <property type="entry name" value="Exo70_C"/>
</dbReference>
<keyword evidence="3" id="KW-0268">Exocytosis</keyword>
<feature type="domain" description="Exocyst complex subunit Exo70 C-terminal" evidence="5">
    <location>
        <begin position="222"/>
        <end position="564"/>
    </location>
</feature>
<reference evidence="6 7" key="1">
    <citation type="journal article" date="2022" name="Cell">
        <title>Repeat-based holocentromeres influence genome architecture and karyotype evolution.</title>
        <authorList>
            <person name="Hofstatter P.G."/>
            <person name="Thangavel G."/>
            <person name="Lux T."/>
            <person name="Neumann P."/>
            <person name="Vondrak T."/>
            <person name="Novak P."/>
            <person name="Zhang M."/>
            <person name="Costa L."/>
            <person name="Castellani M."/>
            <person name="Scott A."/>
            <person name="Toegelov H."/>
            <person name="Fuchs J."/>
            <person name="Mata-Sucre Y."/>
            <person name="Dias Y."/>
            <person name="Vanzela A.L.L."/>
            <person name="Huettel B."/>
            <person name="Almeida C.C.S."/>
            <person name="Simkova H."/>
            <person name="Souza G."/>
            <person name="Pedrosa-Harand A."/>
            <person name="Macas J."/>
            <person name="Mayer K.F.X."/>
            <person name="Houben A."/>
            <person name="Marques A."/>
        </authorList>
    </citation>
    <scope>NUCLEOTIDE SEQUENCE [LARGE SCALE GENOMIC DNA]</scope>
    <source>
        <strain evidence="6">RhyTen1mFocal</strain>
    </source>
</reference>
<evidence type="ECO:0000259" key="5">
    <source>
        <dbReference type="Pfam" id="PF03081"/>
    </source>
</evidence>
<keyword evidence="2 3" id="KW-0813">Transport</keyword>
<dbReference type="Gene3D" id="1.20.1280.170">
    <property type="entry name" value="Exocyst complex component Exo70"/>
    <property type="match status" value="1"/>
</dbReference>
<dbReference type="InterPro" id="IPR004140">
    <property type="entry name" value="Exo70"/>
</dbReference>
<evidence type="ECO:0000256" key="3">
    <source>
        <dbReference type="RuleBase" id="RU365026"/>
    </source>
</evidence>
<dbReference type="InterPro" id="IPR016159">
    <property type="entry name" value="Cullin_repeat-like_dom_sf"/>
</dbReference>
<dbReference type="PANTHER" id="PTHR12542:SF49">
    <property type="entry name" value="EXOCYST SUBUNIT EXO70 FAMILY PROTEIN"/>
    <property type="match status" value="1"/>
</dbReference>
<comment type="caution">
    <text evidence="6">The sequence shown here is derived from an EMBL/GenBank/DDBJ whole genome shotgun (WGS) entry which is preliminary data.</text>
</comment>
<keyword evidence="4" id="KW-0175">Coiled coil</keyword>
<accession>A0AAD5ZJ54</accession>
<dbReference type="GO" id="GO:0015031">
    <property type="term" value="P:protein transport"/>
    <property type="evidence" value="ECO:0007669"/>
    <property type="project" value="UniProtKB-KW"/>
</dbReference>
<dbReference type="GO" id="GO:0005546">
    <property type="term" value="F:phosphatidylinositol-4,5-bisphosphate binding"/>
    <property type="evidence" value="ECO:0007669"/>
    <property type="project" value="InterPro"/>
</dbReference>
<evidence type="ECO:0000313" key="7">
    <source>
        <dbReference type="Proteomes" id="UP001210211"/>
    </source>
</evidence>
<protein>
    <recommendedName>
        <fullName evidence="3">Exocyst subunit Exo70 family protein</fullName>
    </recommendedName>
</protein>
<evidence type="ECO:0000256" key="2">
    <source>
        <dbReference type="ARBA" id="ARBA00022448"/>
    </source>
</evidence>
<name>A0AAD5ZJ54_9POAL</name>
<comment type="function">
    <text evidence="3">Component of the exocyst complex.</text>
</comment>